<dbReference type="CDD" id="cd00024">
    <property type="entry name" value="CD_CSD"/>
    <property type="match status" value="1"/>
</dbReference>
<dbReference type="Gene3D" id="2.40.50.40">
    <property type="match status" value="1"/>
</dbReference>
<accession>A0AAJ0BHB1</accession>
<gene>
    <name evidence="4" type="ORF">QBC47DRAFT_377236</name>
</gene>
<evidence type="ECO:0000256" key="1">
    <source>
        <dbReference type="ARBA" id="ARBA00011353"/>
    </source>
</evidence>
<feature type="region of interest" description="Disordered" evidence="2">
    <location>
        <begin position="181"/>
        <end position="423"/>
    </location>
</feature>
<dbReference type="Proteomes" id="UP001239445">
    <property type="component" value="Unassembled WGS sequence"/>
</dbReference>
<feature type="compositionally biased region" description="Basic residues" evidence="2">
    <location>
        <begin position="400"/>
        <end position="410"/>
    </location>
</feature>
<evidence type="ECO:0000313" key="4">
    <source>
        <dbReference type="EMBL" id="KAK1757900.1"/>
    </source>
</evidence>
<feature type="compositionally biased region" description="Low complexity" evidence="2">
    <location>
        <begin position="258"/>
        <end position="268"/>
    </location>
</feature>
<reference evidence="4" key="1">
    <citation type="submission" date="2023-06" db="EMBL/GenBank/DDBJ databases">
        <title>Genome-scale phylogeny and comparative genomics of the fungal order Sordariales.</title>
        <authorList>
            <consortium name="Lawrence Berkeley National Laboratory"/>
            <person name="Hensen N."/>
            <person name="Bonometti L."/>
            <person name="Westerberg I."/>
            <person name="Brannstrom I.O."/>
            <person name="Guillou S."/>
            <person name="Cros-Aarteil S."/>
            <person name="Calhoun S."/>
            <person name="Haridas S."/>
            <person name="Kuo A."/>
            <person name="Mondo S."/>
            <person name="Pangilinan J."/>
            <person name="Riley R."/>
            <person name="Labutti K."/>
            <person name="Andreopoulos B."/>
            <person name="Lipzen A."/>
            <person name="Chen C."/>
            <person name="Yanf M."/>
            <person name="Daum C."/>
            <person name="Ng V."/>
            <person name="Clum A."/>
            <person name="Steindorff A."/>
            <person name="Ohm R."/>
            <person name="Martin F."/>
            <person name="Silar P."/>
            <person name="Natvig D."/>
            <person name="Lalanne C."/>
            <person name="Gautier V."/>
            <person name="Ament-Velasquez S.L."/>
            <person name="Kruys A."/>
            <person name="Hutchinson M.I."/>
            <person name="Powell A.J."/>
            <person name="Barry K."/>
            <person name="Miller A.N."/>
            <person name="Grigoriev I.V."/>
            <person name="Debuchy R."/>
            <person name="Gladieux P."/>
            <person name="Thoren M.H."/>
            <person name="Johannesson H."/>
        </authorList>
    </citation>
    <scope>NUCLEOTIDE SEQUENCE</scope>
    <source>
        <strain evidence="4">PSN4</strain>
    </source>
</reference>
<sequence>MPDKRLRPRRKVEIEIPVPPVARYVPGSGPPLAPISLLPPHDSTAYIIDQYVLPPIKDTKEDSRRILYYHVGFTDLPTVKIMIPCNKVLDYVSPRELEEWEAKNMDRNEAERALILQEKKRLAGAGKVPGRVGRPRKVPLQSPAPTVSATEDTIALAKAVAGPSLSTPQKRKLLGAFVDEEEGGETSHVEESDGAGLPGREQSAESDESGMEEEGSEDDMDQERDSVDQLPSVSFRTSALGQAGSSRASDATPLPTESVQSHSRSSSPPREKPSMVALSRSISSSISSTAARLHPAWAQAFGRPAEEATQPKSAAKKENGENGVSTPSSAPPRPKPKSLGGPSKKALNYSTPKPSSLSQPRRSSRPSTPRRATPSSATEAVAGQKRDHTAETKPKESPRKTKTKGKRKRGKSEPESDEDLEEDVWVVKELLDDRYIRDKGQKVHMYLVRWEGDWPPEQNPTWEPAANIQDENLVVEYRRRKKAGLLKPDKHQKTLAAFMAKQQQQPRYSNVSEAFEDGLSEPPPDNTGIESDSDEPDEELMVTEDTGNSGSLPITPTFESFDAKLQQYKKIFPGPGGRFGA</sequence>
<dbReference type="PROSITE" id="PS50013">
    <property type="entry name" value="CHROMO_2"/>
    <property type="match status" value="1"/>
</dbReference>
<dbReference type="InterPro" id="IPR023780">
    <property type="entry name" value="Chromo_domain"/>
</dbReference>
<dbReference type="InterPro" id="IPR016197">
    <property type="entry name" value="Chromo-like_dom_sf"/>
</dbReference>
<feature type="region of interest" description="Disordered" evidence="2">
    <location>
        <begin position="500"/>
        <end position="556"/>
    </location>
</feature>
<dbReference type="GO" id="GO:0006338">
    <property type="term" value="P:chromatin remodeling"/>
    <property type="evidence" value="ECO:0007669"/>
    <property type="project" value="UniProtKB-ARBA"/>
</dbReference>
<keyword evidence="5" id="KW-1185">Reference proteome</keyword>
<feature type="domain" description="Chromo" evidence="3">
    <location>
        <begin position="425"/>
        <end position="489"/>
    </location>
</feature>
<evidence type="ECO:0000259" key="3">
    <source>
        <dbReference type="PROSITE" id="PS50013"/>
    </source>
</evidence>
<name>A0AAJ0BHB1_9PEZI</name>
<feature type="compositionally biased region" description="Acidic residues" evidence="2">
    <location>
        <begin position="531"/>
        <end position="542"/>
    </location>
</feature>
<feature type="compositionally biased region" description="Polar residues" evidence="2">
    <location>
        <begin position="229"/>
        <end position="249"/>
    </location>
</feature>
<dbReference type="InterPro" id="IPR000953">
    <property type="entry name" value="Chromo/chromo_shadow_dom"/>
</dbReference>
<comment type="caution">
    <text evidence="4">The sequence shown here is derived from an EMBL/GenBank/DDBJ whole genome shotgun (WGS) entry which is preliminary data.</text>
</comment>
<evidence type="ECO:0000256" key="2">
    <source>
        <dbReference type="SAM" id="MobiDB-lite"/>
    </source>
</evidence>
<dbReference type="SUPFAM" id="SSF54160">
    <property type="entry name" value="Chromo domain-like"/>
    <property type="match status" value="1"/>
</dbReference>
<feature type="region of interest" description="Disordered" evidence="2">
    <location>
        <begin position="125"/>
        <end position="149"/>
    </location>
</feature>
<dbReference type="SMART" id="SM00298">
    <property type="entry name" value="CHROMO"/>
    <property type="match status" value="1"/>
</dbReference>
<feature type="compositionally biased region" description="Low complexity" evidence="2">
    <location>
        <begin position="279"/>
        <end position="288"/>
    </location>
</feature>
<dbReference type="AlphaFoldDB" id="A0AAJ0BHB1"/>
<dbReference type="EMBL" id="MU839830">
    <property type="protein sequence ID" value="KAK1757900.1"/>
    <property type="molecule type" value="Genomic_DNA"/>
</dbReference>
<feature type="compositionally biased region" description="Low complexity" evidence="2">
    <location>
        <begin position="354"/>
        <end position="378"/>
    </location>
</feature>
<feature type="compositionally biased region" description="Polar residues" evidence="2">
    <location>
        <begin position="501"/>
        <end position="512"/>
    </location>
</feature>
<dbReference type="Pfam" id="PF00385">
    <property type="entry name" value="Chromo"/>
    <property type="match status" value="1"/>
</dbReference>
<proteinExistence type="predicted"/>
<protein>
    <recommendedName>
        <fullName evidence="3">Chromo domain-containing protein</fullName>
    </recommendedName>
</protein>
<evidence type="ECO:0000313" key="5">
    <source>
        <dbReference type="Proteomes" id="UP001239445"/>
    </source>
</evidence>
<feature type="compositionally biased region" description="Acidic residues" evidence="2">
    <location>
        <begin position="204"/>
        <end position="222"/>
    </location>
</feature>
<feature type="compositionally biased region" description="Polar residues" evidence="2">
    <location>
        <begin position="545"/>
        <end position="556"/>
    </location>
</feature>
<comment type="subunit">
    <text evidence="1">Component of the NuA4 histone acetyltransferase complex.</text>
</comment>
<organism evidence="4 5">
    <name type="scientific">Echria macrotheca</name>
    <dbReference type="NCBI Taxonomy" id="438768"/>
    <lineage>
        <taxon>Eukaryota</taxon>
        <taxon>Fungi</taxon>
        <taxon>Dikarya</taxon>
        <taxon>Ascomycota</taxon>
        <taxon>Pezizomycotina</taxon>
        <taxon>Sordariomycetes</taxon>
        <taxon>Sordariomycetidae</taxon>
        <taxon>Sordariales</taxon>
        <taxon>Schizotheciaceae</taxon>
        <taxon>Echria</taxon>
    </lineage>
</organism>
<feature type="compositionally biased region" description="Basic and acidic residues" evidence="2">
    <location>
        <begin position="384"/>
        <end position="399"/>
    </location>
</feature>